<gene>
    <name evidence="3" type="ORF">AXG55_07325</name>
</gene>
<organism evidence="3 4">
    <name type="scientific">Silvanigrella aquatica</name>
    <dbReference type="NCBI Taxonomy" id="1915309"/>
    <lineage>
        <taxon>Bacteria</taxon>
        <taxon>Pseudomonadati</taxon>
        <taxon>Bdellovibrionota</taxon>
        <taxon>Oligoflexia</taxon>
        <taxon>Silvanigrellales</taxon>
        <taxon>Silvanigrellaceae</taxon>
        <taxon>Silvanigrella</taxon>
    </lineage>
</organism>
<dbReference type="CDD" id="cd06259">
    <property type="entry name" value="YdcF-like"/>
    <property type="match status" value="1"/>
</dbReference>
<keyword evidence="1" id="KW-0472">Membrane</keyword>
<dbReference type="Pfam" id="PF02698">
    <property type="entry name" value="DUF218"/>
    <property type="match status" value="1"/>
</dbReference>
<evidence type="ECO:0000259" key="2">
    <source>
        <dbReference type="Pfam" id="PF02698"/>
    </source>
</evidence>
<keyword evidence="4" id="KW-1185">Reference proteome</keyword>
<sequence>MNDSVGNVASWNLESMTIIKEFVFDAGLPTTILILACLLLWFCILKKVMKFLFTFASLFLLLVCYKETPFYLSKPLLYFEKIDFNDIQKTQYRVSEIVPNCLHQGMPLVVLGGGLYQKDIPSTLSQLRVLGLTNLLEISKKQENLITSKTPLYFTGGYTNPNVNQSEAEAMKSFFKYLYRSNSPELKINTDNNSKNTYQNAAYLKEIFTKNHEDFKIALVTSDVHMLRAKKTFEKQGFQVCAVPVRTFDKKGAGIFSFNNAVTSVGLLNEYLGIMGYSYKGWISI</sequence>
<dbReference type="EMBL" id="CP017834">
    <property type="protein sequence ID" value="APJ03726.1"/>
    <property type="molecule type" value="Genomic_DNA"/>
</dbReference>
<dbReference type="InterPro" id="IPR003848">
    <property type="entry name" value="DUF218"/>
</dbReference>
<dbReference type="KEGG" id="saqi:AXG55_07325"/>
<dbReference type="InterPro" id="IPR051599">
    <property type="entry name" value="Cell_Envelope_Assoc"/>
</dbReference>
<keyword evidence="1" id="KW-1133">Transmembrane helix</keyword>
<dbReference type="Proteomes" id="UP000184731">
    <property type="component" value="Chromosome"/>
</dbReference>
<dbReference type="PANTHER" id="PTHR30336:SF4">
    <property type="entry name" value="ENVELOPE BIOGENESIS FACTOR ELYC"/>
    <property type="match status" value="1"/>
</dbReference>
<dbReference type="STRING" id="1915309.AXG55_07325"/>
<dbReference type="InterPro" id="IPR014729">
    <property type="entry name" value="Rossmann-like_a/b/a_fold"/>
</dbReference>
<dbReference type="GO" id="GO:0043164">
    <property type="term" value="P:Gram-negative-bacterium-type cell wall biogenesis"/>
    <property type="evidence" value="ECO:0007669"/>
    <property type="project" value="TreeGrafter"/>
</dbReference>
<dbReference type="GO" id="GO:0000270">
    <property type="term" value="P:peptidoglycan metabolic process"/>
    <property type="evidence" value="ECO:0007669"/>
    <property type="project" value="TreeGrafter"/>
</dbReference>
<dbReference type="AlphaFoldDB" id="A0A1L4D0K0"/>
<evidence type="ECO:0000313" key="4">
    <source>
        <dbReference type="Proteomes" id="UP000184731"/>
    </source>
</evidence>
<dbReference type="OrthoDB" id="9782395at2"/>
<name>A0A1L4D0K0_9BACT</name>
<dbReference type="GO" id="GO:0005886">
    <property type="term" value="C:plasma membrane"/>
    <property type="evidence" value="ECO:0007669"/>
    <property type="project" value="TreeGrafter"/>
</dbReference>
<feature type="domain" description="DUF218" evidence="2">
    <location>
        <begin position="109"/>
        <end position="273"/>
    </location>
</feature>
<accession>A0A1L4D0K0</accession>
<feature type="transmembrane region" description="Helical" evidence="1">
    <location>
        <begin position="48"/>
        <end position="65"/>
    </location>
</feature>
<evidence type="ECO:0000256" key="1">
    <source>
        <dbReference type="SAM" id="Phobius"/>
    </source>
</evidence>
<evidence type="ECO:0000313" key="3">
    <source>
        <dbReference type="EMBL" id="APJ03726.1"/>
    </source>
</evidence>
<dbReference type="Gene3D" id="3.40.50.620">
    <property type="entry name" value="HUPs"/>
    <property type="match status" value="1"/>
</dbReference>
<proteinExistence type="predicted"/>
<dbReference type="RefSeq" id="WP_148697469.1">
    <property type="nucleotide sequence ID" value="NZ_CP017834.1"/>
</dbReference>
<dbReference type="PANTHER" id="PTHR30336">
    <property type="entry name" value="INNER MEMBRANE PROTEIN, PROBABLE PERMEASE"/>
    <property type="match status" value="1"/>
</dbReference>
<reference evidence="3 4" key="1">
    <citation type="submission" date="2016-10" db="EMBL/GenBank/DDBJ databases">
        <title>Silvanigrella aquatica sp. nov., isolated from a freshwater lake located in the Black Forest, Germany, description of Silvanigrellaceae fam. nov., Silvanigrellales ord. nov., reclassification of the order Bdellovibrionales in the class Oligoflexia, reclassification of the families Bacteriovoracaceae and Halobacteriovoraceae in the new order Bacteriovoracales ord. nov., and reclassification of the family Pseudobacteriovoracaceae in the order Oligoflexiales.</title>
        <authorList>
            <person name="Hahn M.W."/>
            <person name="Schmidt J."/>
            <person name="Koll U."/>
            <person name="Rohde M."/>
            <person name="Verbag S."/>
            <person name="Pitt A."/>
            <person name="Nakai R."/>
            <person name="Naganuma T."/>
            <person name="Lang E."/>
        </authorList>
    </citation>
    <scope>NUCLEOTIDE SEQUENCE [LARGE SCALE GENOMIC DNA]</scope>
    <source>
        <strain evidence="3 4">MWH-Nonnen-W8red</strain>
    </source>
</reference>
<keyword evidence="1" id="KW-0812">Transmembrane</keyword>
<feature type="transmembrane region" description="Helical" evidence="1">
    <location>
        <begin position="22"/>
        <end position="42"/>
    </location>
</feature>
<protein>
    <recommendedName>
        <fullName evidence="2">DUF218 domain-containing protein</fullName>
    </recommendedName>
</protein>